<dbReference type="Proteomes" id="UP001159363">
    <property type="component" value="Chromosome 8"/>
</dbReference>
<feature type="compositionally biased region" description="Basic and acidic residues" evidence="1">
    <location>
        <begin position="173"/>
        <end position="195"/>
    </location>
</feature>
<feature type="compositionally biased region" description="Basic and acidic residues" evidence="1">
    <location>
        <begin position="702"/>
        <end position="712"/>
    </location>
</feature>
<keyword evidence="3" id="KW-1185">Reference proteome</keyword>
<protein>
    <submittedName>
        <fullName evidence="2">Uncharacterized protein</fullName>
    </submittedName>
</protein>
<comment type="caution">
    <text evidence="2">The sequence shown here is derived from an EMBL/GenBank/DDBJ whole genome shotgun (WGS) entry which is preliminary data.</text>
</comment>
<proteinExistence type="predicted"/>
<feature type="compositionally biased region" description="Basic and acidic residues" evidence="1">
    <location>
        <begin position="732"/>
        <end position="749"/>
    </location>
</feature>
<feature type="compositionally biased region" description="Basic residues" evidence="1">
    <location>
        <begin position="714"/>
        <end position="730"/>
    </location>
</feature>
<accession>A0ABQ9GSQ2</accession>
<reference evidence="2 3" key="1">
    <citation type="submission" date="2023-02" db="EMBL/GenBank/DDBJ databases">
        <title>LHISI_Scaffold_Assembly.</title>
        <authorList>
            <person name="Stuart O.P."/>
            <person name="Cleave R."/>
            <person name="Magrath M.J.L."/>
            <person name="Mikheyev A.S."/>
        </authorList>
    </citation>
    <scope>NUCLEOTIDE SEQUENCE [LARGE SCALE GENOMIC DNA]</scope>
    <source>
        <strain evidence="2">Daus_M_001</strain>
        <tissue evidence="2">Leg muscle</tissue>
    </source>
</reference>
<feature type="compositionally biased region" description="Basic residues" evidence="1">
    <location>
        <begin position="204"/>
        <end position="218"/>
    </location>
</feature>
<sequence length="964" mass="106611">MREKFGNAVVMEAVLVGKQEWKAYEVVEGKVVMQIHRAPLCRHAVKYFVFNQATCTVYTGVPTWMHWVGEQRIAFLACSHVLACLHDPQTRGYRSDAQLKRRIHKVSAMLCCSWGCGPSMWIKSPHQREQQVEYGARWLPEIKRPPVALVPGQVVIKTARTHQDDISAASENVPEHDERDVRNGEDGPSHDEHHRFYQASKSSEHRRKPGREVHHRHQCSNGLARGVEAPSINKGSTRLKQPLKDMDNKALHDGGGADEPPGDVLTEDEVALRQGVPAGDAMASSSAIIWATLIFPPEDMEAKELSRTMVSHSSDKEVGEPVQATNYSSRVATNISTQTTAMGAQKTSAKRIVRIAGKGSLLLPGSNTRKHPLQNCTICGSTTSRPRIQDWQQQKQARGHQHHRREDLVLAYGPQSWDHQESSCYNNHLGVALMTTEVAKNIYLAYYHSIMCYGISFWGYSTGSKKVFHIQKRSVRIINAKKKIQTAIMPIILQMFPYIVPPEIQVEIDKQAHLYEGVCNWLNDIKQSVLRGEDCDQVFRAPKTPAYQKRKQGRTIKPIPEEVGADADDTFNVSSSSIQSSASSVISDISMTRSCRSRTAAMKASLHIKTQVNVSLNTKMRQPSQDLECDVQSNVVTHSSDSFHSCVEPPSKKACLDGSSTVNELSTKCGAKGAGNVLNSEIGVSLPASEMTQVKTNSCKLREISSESELGRNPRGKRTMKSARSTHAHSKALNERSRRVRTQRKEVLKRPNSPVEENSNVHSDDVVEDSLCVNTMVKRARKDTVSRIPCDLAASANDPKLKMKVFVSLMHINISDSTANGLKAVGKTMDIGDTSKNVTTKDVSEGEGNVVMGVNELITKAAVTTDLDVTQTKQNTVETDGVSVTEQRAALTSKVAVIEQESAFVTSQNAVSSDNADVTVTNKDFTSQEEVDISEQQSSKVERKLSRKSGHTKLCNNTEKHCNA</sequence>
<evidence type="ECO:0000256" key="1">
    <source>
        <dbReference type="SAM" id="MobiDB-lite"/>
    </source>
</evidence>
<feature type="compositionally biased region" description="Basic and acidic residues" evidence="1">
    <location>
        <begin position="242"/>
        <end position="252"/>
    </location>
</feature>
<feature type="region of interest" description="Disordered" evidence="1">
    <location>
        <begin position="929"/>
        <end position="949"/>
    </location>
</feature>
<gene>
    <name evidence="2" type="ORF">PR048_022950</name>
</gene>
<evidence type="ECO:0000313" key="3">
    <source>
        <dbReference type="Proteomes" id="UP001159363"/>
    </source>
</evidence>
<evidence type="ECO:0000313" key="2">
    <source>
        <dbReference type="EMBL" id="KAJ8875060.1"/>
    </source>
</evidence>
<dbReference type="EMBL" id="JARBHB010000009">
    <property type="protein sequence ID" value="KAJ8875060.1"/>
    <property type="molecule type" value="Genomic_DNA"/>
</dbReference>
<feature type="region of interest" description="Disordered" evidence="1">
    <location>
        <begin position="702"/>
        <end position="762"/>
    </location>
</feature>
<feature type="region of interest" description="Disordered" evidence="1">
    <location>
        <begin position="160"/>
        <end position="264"/>
    </location>
</feature>
<organism evidence="2 3">
    <name type="scientific">Dryococelus australis</name>
    <dbReference type="NCBI Taxonomy" id="614101"/>
    <lineage>
        <taxon>Eukaryota</taxon>
        <taxon>Metazoa</taxon>
        <taxon>Ecdysozoa</taxon>
        <taxon>Arthropoda</taxon>
        <taxon>Hexapoda</taxon>
        <taxon>Insecta</taxon>
        <taxon>Pterygota</taxon>
        <taxon>Neoptera</taxon>
        <taxon>Polyneoptera</taxon>
        <taxon>Phasmatodea</taxon>
        <taxon>Verophasmatodea</taxon>
        <taxon>Anareolatae</taxon>
        <taxon>Phasmatidae</taxon>
        <taxon>Eurycanthinae</taxon>
        <taxon>Dryococelus</taxon>
    </lineage>
</organism>
<name>A0ABQ9GSQ2_9NEOP</name>